<feature type="transmembrane region" description="Helical" evidence="2">
    <location>
        <begin position="20"/>
        <end position="37"/>
    </location>
</feature>
<reference evidence="3" key="1">
    <citation type="submission" date="2021-04" db="EMBL/GenBank/DDBJ databases">
        <title>Pseudonocardia sp. nov., isolated from sandy soil of mangrove forest.</title>
        <authorList>
            <person name="Zan Z."/>
            <person name="Huang R."/>
            <person name="Liu W."/>
        </authorList>
    </citation>
    <scope>NUCLEOTIDE SEQUENCE</scope>
    <source>
        <strain evidence="3">S2-4</strain>
    </source>
</reference>
<keyword evidence="4" id="KW-1185">Reference proteome</keyword>
<evidence type="ECO:0000313" key="4">
    <source>
        <dbReference type="Proteomes" id="UP001165283"/>
    </source>
</evidence>
<dbReference type="EMBL" id="JAGSOV010000097">
    <property type="protein sequence ID" value="MCO1660911.1"/>
    <property type="molecule type" value="Genomic_DNA"/>
</dbReference>
<evidence type="ECO:0000256" key="2">
    <source>
        <dbReference type="SAM" id="Phobius"/>
    </source>
</evidence>
<dbReference type="RefSeq" id="WP_252446438.1">
    <property type="nucleotide sequence ID" value="NZ_JAGSOV010000097.1"/>
</dbReference>
<keyword evidence="2" id="KW-0812">Transmembrane</keyword>
<dbReference type="Proteomes" id="UP001165283">
    <property type="component" value="Unassembled WGS sequence"/>
</dbReference>
<organism evidence="3 4">
    <name type="scientific">Pseudonocardia humida</name>
    <dbReference type="NCBI Taxonomy" id="2800819"/>
    <lineage>
        <taxon>Bacteria</taxon>
        <taxon>Bacillati</taxon>
        <taxon>Actinomycetota</taxon>
        <taxon>Actinomycetes</taxon>
        <taxon>Pseudonocardiales</taxon>
        <taxon>Pseudonocardiaceae</taxon>
        <taxon>Pseudonocardia</taxon>
    </lineage>
</organism>
<accession>A0ABT1AD72</accession>
<feature type="region of interest" description="Disordered" evidence="1">
    <location>
        <begin position="42"/>
        <end position="65"/>
    </location>
</feature>
<gene>
    <name evidence="3" type="ORF">KDL28_38270</name>
</gene>
<keyword evidence="2" id="KW-0472">Membrane</keyword>
<evidence type="ECO:0000256" key="1">
    <source>
        <dbReference type="SAM" id="MobiDB-lite"/>
    </source>
</evidence>
<proteinExistence type="predicted"/>
<evidence type="ECO:0000313" key="3">
    <source>
        <dbReference type="EMBL" id="MCO1660911.1"/>
    </source>
</evidence>
<comment type="caution">
    <text evidence="3">The sequence shown here is derived from an EMBL/GenBank/DDBJ whole genome shotgun (WGS) entry which is preliminary data.</text>
</comment>
<protein>
    <submittedName>
        <fullName evidence="3">Uncharacterized protein</fullName>
    </submittedName>
</protein>
<name>A0ABT1AD72_9PSEU</name>
<keyword evidence="2" id="KW-1133">Transmembrane helix</keyword>
<sequence length="133" mass="13092">MGDYDEPATAGSASGRWRTALVVVAALAVGLVAGYLLRGGTEPAQPVAAPSSTAPAPSPTTAAAPSPCVEIAEGGSDLVAQLEQAAQAIGALDPTALRAVLDEVQRLRTELEADAASCRAQAEGSVAAPTPSG</sequence>